<proteinExistence type="predicted"/>
<dbReference type="EMBL" id="CAJNOJ010000296">
    <property type="protein sequence ID" value="CAF1378902.1"/>
    <property type="molecule type" value="Genomic_DNA"/>
</dbReference>
<sequence>MAPWTKIYQQDLRAEATHHVNSNGMYQHELLPSPPTNYDTFMLVLIVLCVIGIVLVIVLMALGKKFKRIKINTPAVGRVDSDEDVSLKRKYTRESDV</sequence>
<name>A0A815JFB0_ADIRI</name>
<evidence type="ECO:0000313" key="3">
    <source>
        <dbReference type="Proteomes" id="UP000663852"/>
    </source>
</evidence>
<organism evidence="2 3">
    <name type="scientific">Adineta ricciae</name>
    <name type="common">Rotifer</name>
    <dbReference type="NCBI Taxonomy" id="249248"/>
    <lineage>
        <taxon>Eukaryota</taxon>
        <taxon>Metazoa</taxon>
        <taxon>Spiralia</taxon>
        <taxon>Gnathifera</taxon>
        <taxon>Rotifera</taxon>
        <taxon>Eurotatoria</taxon>
        <taxon>Bdelloidea</taxon>
        <taxon>Adinetida</taxon>
        <taxon>Adinetidae</taxon>
        <taxon>Adineta</taxon>
    </lineage>
</organism>
<protein>
    <submittedName>
        <fullName evidence="2">Uncharacterized protein</fullName>
    </submittedName>
</protein>
<keyword evidence="1" id="KW-0472">Membrane</keyword>
<keyword evidence="1" id="KW-0812">Transmembrane</keyword>
<reference evidence="2" key="1">
    <citation type="submission" date="2021-02" db="EMBL/GenBank/DDBJ databases">
        <authorList>
            <person name="Nowell W R."/>
        </authorList>
    </citation>
    <scope>NUCLEOTIDE SEQUENCE</scope>
</reference>
<accession>A0A815JFB0</accession>
<evidence type="ECO:0000313" key="2">
    <source>
        <dbReference type="EMBL" id="CAF1378902.1"/>
    </source>
</evidence>
<keyword evidence="1" id="KW-1133">Transmembrane helix</keyword>
<dbReference type="Proteomes" id="UP000663852">
    <property type="component" value="Unassembled WGS sequence"/>
</dbReference>
<gene>
    <name evidence="2" type="ORF">EDS130_LOCUS34809</name>
</gene>
<dbReference type="AlphaFoldDB" id="A0A815JFB0"/>
<comment type="caution">
    <text evidence="2">The sequence shown here is derived from an EMBL/GenBank/DDBJ whole genome shotgun (WGS) entry which is preliminary data.</text>
</comment>
<feature type="transmembrane region" description="Helical" evidence="1">
    <location>
        <begin position="41"/>
        <end position="62"/>
    </location>
</feature>
<evidence type="ECO:0000256" key="1">
    <source>
        <dbReference type="SAM" id="Phobius"/>
    </source>
</evidence>